<evidence type="ECO:0000313" key="1">
    <source>
        <dbReference type="EMBL" id="KIM86882.1"/>
    </source>
</evidence>
<dbReference type="HOGENOM" id="CLU_2590635_0_0_1"/>
<evidence type="ECO:0000313" key="2">
    <source>
        <dbReference type="Proteomes" id="UP000054166"/>
    </source>
</evidence>
<organism evidence="1 2">
    <name type="scientific">Piloderma croceum (strain F 1598)</name>
    <dbReference type="NCBI Taxonomy" id="765440"/>
    <lineage>
        <taxon>Eukaryota</taxon>
        <taxon>Fungi</taxon>
        <taxon>Dikarya</taxon>
        <taxon>Basidiomycota</taxon>
        <taxon>Agaricomycotina</taxon>
        <taxon>Agaricomycetes</taxon>
        <taxon>Agaricomycetidae</taxon>
        <taxon>Atheliales</taxon>
        <taxon>Atheliaceae</taxon>
        <taxon>Piloderma</taxon>
    </lineage>
</organism>
<accession>A0A0C3CAZ7</accession>
<dbReference type="InParanoid" id="A0A0C3CAZ7"/>
<protein>
    <submittedName>
        <fullName evidence="1">Uncharacterized protein</fullName>
    </submittedName>
</protein>
<reference evidence="1 2" key="1">
    <citation type="submission" date="2014-04" db="EMBL/GenBank/DDBJ databases">
        <authorList>
            <consortium name="DOE Joint Genome Institute"/>
            <person name="Kuo A."/>
            <person name="Tarkka M."/>
            <person name="Buscot F."/>
            <person name="Kohler A."/>
            <person name="Nagy L.G."/>
            <person name="Floudas D."/>
            <person name="Copeland A."/>
            <person name="Barry K.W."/>
            <person name="Cichocki N."/>
            <person name="Veneault-Fourrey C."/>
            <person name="LaButti K."/>
            <person name="Lindquist E.A."/>
            <person name="Lipzen A."/>
            <person name="Lundell T."/>
            <person name="Morin E."/>
            <person name="Murat C."/>
            <person name="Sun H."/>
            <person name="Tunlid A."/>
            <person name="Henrissat B."/>
            <person name="Grigoriev I.V."/>
            <person name="Hibbett D.S."/>
            <person name="Martin F."/>
            <person name="Nordberg H.P."/>
            <person name="Cantor M.N."/>
            <person name="Hua S.X."/>
        </authorList>
    </citation>
    <scope>NUCLEOTIDE SEQUENCE [LARGE SCALE GENOMIC DNA]</scope>
    <source>
        <strain evidence="1 2">F 1598</strain>
    </source>
</reference>
<gene>
    <name evidence="1" type="ORF">PILCRDRAFT_4146</name>
</gene>
<sequence length="80" mass="9273">MAGCFEEKILVTYRWCLEGELNTEARNSNTPQPRNSGQTWSNKNLYGEWFLTLRYLVSTSYFITRTPILSLVLVIALSCY</sequence>
<keyword evidence="2" id="KW-1185">Reference proteome</keyword>
<proteinExistence type="predicted"/>
<reference evidence="2" key="2">
    <citation type="submission" date="2015-01" db="EMBL/GenBank/DDBJ databases">
        <title>Evolutionary Origins and Diversification of the Mycorrhizal Mutualists.</title>
        <authorList>
            <consortium name="DOE Joint Genome Institute"/>
            <consortium name="Mycorrhizal Genomics Consortium"/>
            <person name="Kohler A."/>
            <person name="Kuo A."/>
            <person name="Nagy L.G."/>
            <person name="Floudas D."/>
            <person name="Copeland A."/>
            <person name="Barry K.W."/>
            <person name="Cichocki N."/>
            <person name="Veneault-Fourrey C."/>
            <person name="LaButti K."/>
            <person name="Lindquist E.A."/>
            <person name="Lipzen A."/>
            <person name="Lundell T."/>
            <person name="Morin E."/>
            <person name="Murat C."/>
            <person name="Riley R."/>
            <person name="Ohm R."/>
            <person name="Sun H."/>
            <person name="Tunlid A."/>
            <person name="Henrissat B."/>
            <person name="Grigoriev I.V."/>
            <person name="Hibbett D.S."/>
            <person name="Martin F."/>
        </authorList>
    </citation>
    <scope>NUCLEOTIDE SEQUENCE [LARGE SCALE GENOMIC DNA]</scope>
    <source>
        <strain evidence="2">F 1598</strain>
    </source>
</reference>
<dbReference type="Proteomes" id="UP000054166">
    <property type="component" value="Unassembled WGS sequence"/>
</dbReference>
<name>A0A0C3CAZ7_PILCF</name>
<dbReference type="EMBL" id="KN832980">
    <property type="protein sequence ID" value="KIM86882.1"/>
    <property type="molecule type" value="Genomic_DNA"/>
</dbReference>
<dbReference type="AlphaFoldDB" id="A0A0C3CAZ7"/>